<feature type="transmembrane region" description="Helical" evidence="1">
    <location>
        <begin position="21"/>
        <end position="42"/>
    </location>
</feature>
<protein>
    <recommendedName>
        <fullName evidence="2">DUF1648 domain-containing protein</fullName>
    </recommendedName>
</protein>
<organism evidence="3 4">
    <name type="scientific">Isoptericola chiayiensis</name>
    <dbReference type="NCBI Taxonomy" id="579446"/>
    <lineage>
        <taxon>Bacteria</taxon>
        <taxon>Bacillati</taxon>
        <taxon>Actinomycetota</taxon>
        <taxon>Actinomycetes</taxon>
        <taxon>Micrococcales</taxon>
        <taxon>Promicromonosporaceae</taxon>
        <taxon>Isoptericola</taxon>
    </lineage>
</organism>
<evidence type="ECO:0000313" key="4">
    <source>
        <dbReference type="Proteomes" id="UP001500956"/>
    </source>
</evidence>
<reference evidence="4" key="1">
    <citation type="journal article" date="2019" name="Int. J. Syst. Evol. Microbiol.">
        <title>The Global Catalogue of Microorganisms (GCM) 10K type strain sequencing project: providing services to taxonomists for standard genome sequencing and annotation.</title>
        <authorList>
            <consortium name="The Broad Institute Genomics Platform"/>
            <consortium name="The Broad Institute Genome Sequencing Center for Infectious Disease"/>
            <person name="Wu L."/>
            <person name="Ma J."/>
        </authorList>
    </citation>
    <scope>NUCLEOTIDE SEQUENCE [LARGE SCALE GENOMIC DNA]</scope>
    <source>
        <strain evidence="4">JCM 18063</strain>
    </source>
</reference>
<sequence length="336" mass="34574">MNAHHDSPAPTWRRRARRSTLWSTLVGLGLTGAAAAVVWSWRDQLPDQVATHWGAGGVPDDTMSVTGMIVVATATTVGLLILFAAIGLAWGSSASTRRTTAAAAVWSGALGASLLLVTAGFQRGSDTPDTATLPGWALAVVLLAPLVPAGVAAFLVPGDPHQPAEEPVDPAAPRATLSDSERAVWIRRVTGGPGVWIGVVAVAGIVLMSLLTQLWVMLVLAAAMAALFAAMFAFVVQVDSAGLVARSALGWPRARIPADEVLSASVIQVNPLGDFGGWGWRVGFQGGRVGIVLRSGEALLVERSGGRGFVVTVDGAAEAAALLNTMADRARSDAAS</sequence>
<dbReference type="RefSeq" id="WP_172151814.1">
    <property type="nucleotide sequence ID" value="NZ_BAABID010000003.1"/>
</dbReference>
<accession>A0ABP8Y2C4</accession>
<gene>
    <name evidence="3" type="ORF">GCM10023216_03850</name>
</gene>
<evidence type="ECO:0000256" key="1">
    <source>
        <dbReference type="SAM" id="Phobius"/>
    </source>
</evidence>
<feature type="transmembrane region" description="Helical" evidence="1">
    <location>
        <begin position="133"/>
        <end position="156"/>
    </location>
</feature>
<name>A0ABP8Y2C4_9MICO</name>
<evidence type="ECO:0000313" key="3">
    <source>
        <dbReference type="EMBL" id="GAA4718584.1"/>
    </source>
</evidence>
<keyword evidence="1" id="KW-0472">Membrane</keyword>
<keyword evidence="4" id="KW-1185">Reference proteome</keyword>
<feature type="domain" description="DUF1648" evidence="2">
    <location>
        <begin position="33"/>
        <end position="71"/>
    </location>
</feature>
<keyword evidence="1" id="KW-0812">Transmembrane</keyword>
<proteinExistence type="predicted"/>
<keyword evidence="1" id="KW-1133">Transmembrane helix</keyword>
<feature type="transmembrane region" description="Helical" evidence="1">
    <location>
        <begin position="62"/>
        <end position="89"/>
    </location>
</feature>
<feature type="transmembrane region" description="Helical" evidence="1">
    <location>
        <begin position="101"/>
        <end position="121"/>
    </location>
</feature>
<comment type="caution">
    <text evidence="3">The sequence shown here is derived from an EMBL/GenBank/DDBJ whole genome shotgun (WGS) entry which is preliminary data.</text>
</comment>
<feature type="transmembrane region" description="Helical" evidence="1">
    <location>
        <begin position="214"/>
        <end position="236"/>
    </location>
</feature>
<dbReference type="InterPro" id="IPR012867">
    <property type="entry name" value="DUF1648"/>
</dbReference>
<dbReference type="Pfam" id="PF07853">
    <property type="entry name" value="DUF1648"/>
    <property type="match status" value="1"/>
</dbReference>
<dbReference type="EMBL" id="BAABID010000003">
    <property type="protein sequence ID" value="GAA4718584.1"/>
    <property type="molecule type" value="Genomic_DNA"/>
</dbReference>
<dbReference type="Proteomes" id="UP001500956">
    <property type="component" value="Unassembled WGS sequence"/>
</dbReference>
<feature type="transmembrane region" description="Helical" evidence="1">
    <location>
        <begin position="189"/>
        <end position="208"/>
    </location>
</feature>
<evidence type="ECO:0000259" key="2">
    <source>
        <dbReference type="Pfam" id="PF07853"/>
    </source>
</evidence>